<evidence type="ECO:0000313" key="1">
    <source>
        <dbReference type="EMBL" id="PZP40803.1"/>
    </source>
</evidence>
<evidence type="ECO:0000313" key="2">
    <source>
        <dbReference type="Proteomes" id="UP000249645"/>
    </source>
</evidence>
<organism evidence="1 2">
    <name type="scientific">Pseudopedobacter saltans</name>
    <dbReference type="NCBI Taxonomy" id="151895"/>
    <lineage>
        <taxon>Bacteria</taxon>
        <taxon>Pseudomonadati</taxon>
        <taxon>Bacteroidota</taxon>
        <taxon>Sphingobacteriia</taxon>
        <taxon>Sphingobacteriales</taxon>
        <taxon>Sphingobacteriaceae</taxon>
        <taxon>Pseudopedobacter</taxon>
    </lineage>
</organism>
<proteinExistence type="predicted"/>
<comment type="caution">
    <text evidence="1">The sequence shown here is derived from an EMBL/GenBank/DDBJ whole genome shotgun (WGS) entry which is preliminary data.</text>
</comment>
<sequence length="125" mass="14692">MSDNKSLKEFLQKIPGIKSVIGDGFYENGLWWMKFQIDIKNKFAWNVIQEMSCVINYLSLNERLPTIFYPVSPAPYLNGGPTEFLSWIIENNNAEFSSDNLKEWLENRLPNPIDDIEQWNLEEEE</sequence>
<protein>
    <submittedName>
        <fullName evidence="1">Uncharacterized protein</fullName>
    </submittedName>
</protein>
<gene>
    <name evidence="1" type="ORF">DI598_19050</name>
</gene>
<reference evidence="1 2" key="1">
    <citation type="submission" date="2017-11" db="EMBL/GenBank/DDBJ databases">
        <title>Infants hospitalized years apart are colonized by the same room-sourced microbial strains.</title>
        <authorList>
            <person name="Brooks B."/>
            <person name="Olm M.R."/>
            <person name="Firek B.A."/>
            <person name="Baker R."/>
            <person name="Thomas B.C."/>
            <person name="Morowitz M.J."/>
            <person name="Banfield J.F."/>
        </authorList>
    </citation>
    <scope>NUCLEOTIDE SEQUENCE [LARGE SCALE GENOMIC DNA]</scope>
    <source>
        <strain evidence="1">S2_009_000_R2_76</strain>
    </source>
</reference>
<dbReference type="EMBL" id="QFOI01000584">
    <property type="protein sequence ID" value="PZP40803.1"/>
    <property type="molecule type" value="Genomic_DNA"/>
</dbReference>
<dbReference type="Proteomes" id="UP000249645">
    <property type="component" value="Unassembled WGS sequence"/>
</dbReference>
<accession>A0A2W5EDP9</accession>
<dbReference type="AlphaFoldDB" id="A0A2W5EDP9"/>
<name>A0A2W5EDP9_9SPHI</name>